<dbReference type="Proteomes" id="UP000807469">
    <property type="component" value="Unassembled WGS sequence"/>
</dbReference>
<keyword evidence="2" id="KW-1185">Reference proteome</keyword>
<organism evidence="1 2">
    <name type="scientific">Pholiota conissans</name>
    <dbReference type="NCBI Taxonomy" id="109636"/>
    <lineage>
        <taxon>Eukaryota</taxon>
        <taxon>Fungi</taxon>
        <taxon>Dikarya</taxon>
        <taxon>Basidiomycota</taxon>
        <taxon>Agaricomycotina</taxon>
        <taxon>Agaricomycetes</taxon>
        <taxon>Agaricomycetidae</taxon>
        <taxon>Agaricales</taxon>
        <taxon>Agaricineae</taxon>
        <taxon>Strophariaceae</taxon>
        <taxon>Pholiota</taxon>
    </lineage>
</organism>
<evidence type="ECO:0000313" key="1">
    <source>
        <dbReference type="EMBL" id="KAF9483645.1"/>
    </source>
</evidence>
<proteinExistence type="predicted"/>
<gene>
    <name evidence="1" type="ORF">BDN70DRAFT_958120</name>
</gene>
<evidence type="ECO:0000313" key="2">
    <source>
        <dbReference type="Proteomes" id="UP000807469"/>
    </source>
</evidence>
<dbReference type="OrthoDB" id="2883672at2759"/>
<name>A0A9P5ZBF6_9AGAR</name>
<comment type="caution">
    <text evidence="1">The sequence shown here is derived from an EMBL/GenBank/DDBJ whole genome shotgun (WGS) entry which is preliminary data.</text>
</comment>
<protein>
    <submittedName>
        <fullName evidence="1">Uncharacterized protein</fullName>
    </submittedName>
</protein>
<reference evidence="1" key="1">
    <citation type="submission" date="2020-11" db="EMBL/GenBank/DDBJ databases">
        <authorList>
            <consortium name="DOE Joint Genome Institute"/>
            <person name="Ahrendt S."/>
            <person name="Riley R."/>
            <person name="Andreopoulos W."/>
            <person name="Labutti K."/>
            <person name="Pangilinan J."/>
            <person name="Ruiz-Duenas F.J."/>
            <person name="Barrasa J.M."/>
            <person name="Sanchez-Garcia M."/>
            <person name="Camarero S."/>
            <person name="Miyauchi S."/>
            <person name="Serrano A."/>
            <person name="Linde D."/>
            <person name="Babiker R."/>
            <person name="Drula E."/>
            <person name="Ayuso-Fernandez I."/>
            <person name="Pacheco R."/>
            <person name="Padilla G."/>
            <person name="Ferreira P."/>
            <person name="Barriuso J."/>
            <person name="Kellner H."/>
            <person name="Castanera R."/>
            <person name="Alfaro M."/>
            <person name="Ramirez L."/>
            <person name="Pisabarro A.G."/>
            <person name="Kuo A."/>
            <person name="Tritt A."/>
            <person name="Lipzen A."/>
            <person name="He G."/>
            <person name="Yan M."/>
            <person name="Ng V."/>
            <person name="Cullen D."/>
            <person name="Martin F."/>
            <person name="Rosso M.-N."/>
            <person name="Henrissat B."/>
            <person name="Hibbett D."/>
            <person name="Martinez A.T."/>
            <person name="Grigoriev I.V."/>
        </authorList>
    </citation>
    <scope>NUCLEOTIDE SEQUENCE</scope>
    <source>
        <strain evidence="1">CIRM-BRFM 674</strain>
    </source>
</reference>
<dbReference type="EMBL" id="MU155151">
    <property type="protein sequence ID" value="KAF9483645.1"/>
    <property type="molecule type" value="Genomic_DNA"/>
</dbReference>
<dbReference type="AlphaFoldDB" id="A0A9P5ZBF6"/>
<sequence>MKSQSKLDLEYAETMENHPFGIALYRPPSTSEVRPGIVGYFDEFGSWNTIADLADLDGLQQKGLSLPEELVKAPADNGIKWGPKVSSNTKATKIDLSAGVYVVLLFRIPVTASAVYSYQVDQDVGAILLTSAPVTHERYYYATPFKNWLAQNATVLLTRWRDEVKENGIWIITSTFSTKKCAINMWTKRGRGIKVGFSADVMGAGNIGPGVDWYRSHTDEGWGEYSAEGDTQYVVFFGGLKFRFNQGFRKVR</sequence>
<accession>A0A9P5ZBF6</accession>